<dbReference type="Proteomes" id="UP000295509">
    <property type="component" value="Unassembled WGS sequence"/>
</dbReference>
<sequence length="126" mass="13810">MSKHPPHTREPRRQRADFAALHGITTRWVDNDIYGHPDTVTVGLGVARIGSSSVRYELAIFRNEENEACAQGHFVQVYVDRVAAIGMAAVSRNPAGGTTCAVSARNNAGHVQNQLSTRPYRSIKRA</sequence>
<accession>A0A4R8M084</accession>
<keyword evidence="2" id="KW-1185">Reference proteome</keyword>
<name>A0A4R8M084_9BURK</name>
<dbReference type="AlphaFoldDB" id="A0A4R8M084"/>
<protein>
    <submittedName>
        <fullName evidence="1">Uncharacterized protein</fullName>
    </submittedName>
</protein>
<dbReference type="InterPro" id="IPR029069">
    <property type="entry name" value="HotDog_dom_sf"/>
</dbReference>
<dbReference type="RefSeq" id="WP_208327847.1">
    <property type="nucleotide sequence ID" value="NZ_JBHLUW010000013.1"/>
</dbReference>
<dbReference type="Gene3D" id="3.10.129.10">
    <property type="entry name" value="Hotdog Thioesterase"/>
    <property type="match status" value="1"/>
</dbReference>
<organism evidence="1 2">
    <name type="scientific">Paraburkholderia rhizosphaerae</name>
    <dbReference type="NCBI Taxonomy" id="480658"/>
    <lineage>
        <taxon>Bacteria</taxon>
        <taxon>Pseudomonadati</taxon>
        <taxon>Pseudomonadota</taxon>
        <taxon>Betaproteobacteria</taxon>
        <taxon>Burkholderiales</taxon>
        <taxon>Burkholderiaceae</taxon>
        <taxon>Paraburkholderia</taxon>
    </lineage>
</organism>
<dbReference type="EMBL" id="SORE01000003">
    <property type="protein sequence ID" value="TDY53266.1"/>
    <property type="molecule type" value="Genomic_DNA"/>
</dbReference>
<proteinExistence type="predicted"/>
<evidence type="ECO:0000313" key="1">
    <source>
        <dbReference type="EMBL" id="TDY53266.1"/>
    </source>
</evidence>
<gene>
    <name evidence="1" type="ORF">BX592_10376</name>
</gene>
<evidence type="ECO:0000313" key="2">
    <source>
        <dbReference type="Proteomes" id="UP000295509"/>
    </source>
</evidence>
<reference evidence="1 2" key="1">
    <citation type="submission" date="2019-03" db="EMBL/GenBank/DDBJ databases">
        <title>Genomic Encyclopedia of Type Strains, Phase III (KMG-III): the genomes of soil and plant-associated and newly described type strains.</title>
        <authorList>
            <person name="Whitman W."/>
        </authorList>
    </citation>
    <scope>NUCLEOTIDE SEQUENCE [LARGE SCALE GENOMIC DNA]</scope>
    <source>
        <strain evidence="1 2">LMG 29544</strain>
    </source>
</reference>
<dbReference type="SUPFAM" id="SSF54637">
    <property type="entry name" value="Thioesterase/thiol ester dehydrase-isomerase"/>
    <property type="match status" value="1"/>
</dbReference>
<comment type="caution">
    <text evidence="1">The sequence shown here is derived from an EMBL/GenBank/DDBJ whole genome shotgun (WGS) entry which is preliminary data.</text>
</comment>